<evidence type="ECO:0000256" key="1">
    <source>
        <dbReference type="ARBA" id="ARBA00005234"/>
    </source>
</evidence>
<keyword evidence="3" id="KW-0378">Hydrolase</keyword>
<evidence type="ECO:0000256" key="2">
    <source>
        <dbReference type="ARBA" id="ARBA00022670"/>
    </source>
</evidence>
<proteinExistence type="inferred from homology"/>
<dbReference type="PROSITE" id="PS50600">
    <property type="entry name" value="ULP_PROTEASE"/>
    <property type="match status" value="1"/>
</dbReference>
<feature type="region of interest" description="Disordered" evidence="5">
    <location>
        <begin position="1"/>
        <end position="56"/>
    </location>
</feature>
<dbReference type="PANTHER" id="PTHR12606">
    <property type="entry name" value="SENTRIN/SUMO-SPECIFIC PROTEASE"/>
    <property type="match status" value="1"/>
</dbReference>
<protein>
    <submittedName>
        <fullName evidence="7">Sentrin-specific protease 1</fullName>
    </submittedName>
</protein>
<gene>
    <name evidence="7" type="ORF">Ocin01_09388</name>
</gene>
<evidence type="ECO:0000259" key="6">
    <source>
        <dbReference type="PROSITE" id="PS50600"/>
    </source>
</evidence>
<feature type="compositionally biased region" description="Polar residues" evidence="5">
    <location>
        <begin position="27"/>
        <end position="39"/>
    </location>
</feature>
<dbReference type="Pfam" id="PF02902">
    <property type="entry name" value="Peptidase_C48"/>
    <property type="match status" value="1"/>
</dbReference>
<comment type="similarity">
    <text evidence="1">Belongs to the peptidase C48 family.</text>
</comment>
<feature type="region of interest" description="Disordered" evidence="5">
    <location>
        <begin position="233"/>
        <end position="270"/>
    </location>
</feature>
<dbReference type="EMBL" id="LJIJ01000456">
    <property type="protein sequence ID" value="ODM97309.1"/>
    <property type="molecule type" value="Genomic_DNA"/>
</dbReference>
<sequence length="709" mass="81049">MERFKQKYGDGGGLENKPPSKKKRATQKNPNKTSHPNVPSSSISISNFDGKAPVRGNHQDEYMDAIVENWNGNDPSELFKVENWKIWIKREAASKNLNEYNKSKSLTSFAKALMTNLSSQPYVSQICSKLDENGSRTFMELGKKFEEKETLRLLDAVLCQVSNDESNSSEDDSILEPPEKSPRLEVGGIDKGSKDGIVTPVVSSPTTCSPDGLFLSPLPCTGVSRLSLSANFSTPSKNSLLKRRNSRELSRKKRRDDKLSTKRRIKNTESPENLRCQNDSLMIEKPLRLSLDNLGLPAPLEYGEVCPESEVTLRDEDLVIENPTPPVSPYTFVDDDFPDIEYNRQKPSRFSFETSTVECTPVSIRPQISCKVNNKNQAANLRAYNNSNVCNELSSPADEGKNGSFFEHDSFSKSFELNPEINLDSLSVKSKGVLSVSSMHEANVETTVDQNKENFFVDAEEILAKFPKPPSAPQLTLHMFDEIRKALEKPEKEKIVSGFSLNILREDFAIVNDEEDWLIDLHMDFYLELIKERSKQPGYQSVYIFHSFFYTLLTEGKDPGYLAVQETTGEDDIFKYDLVFFPVNRSHHWRLVVVQFSKKLIQCFDSMKHDNSEILRNIGRFLKKEYRRKYECNDNGAVSNYFDHNNWTVENVASDIIPQQKNAIDCGIFCLQYAEYLSRLENFDFDQSHIRYFRKRMLFEFLSKKLLTS</sequence>
<dbReference type="Proteomes" id="UP000094527">
    <property type="component" value="Unassembled WGS sequence"/>
</dbReference>
<evidence type="ECO:0000313" key="8">
    <source>
        <dbReference type="Proteomes" id="UP000094527"/>
    </source>
</evidence>
<accession>A0A1D2MW70</accession>
<feature type="region of interest" description="Disordered" evidence="5">
    <location>
        <begin position="163"/>
        <end position="198"/>
    </location>
</feature>
<evidence type="ECO:0000256" key="4">
    <source>
        <dbReference type="ARBA" id="ARBA00022807"/>
    </source>
</evidence>
<dbReference type="GO" id="GO:0016929">
    <property type="term" value="F:deSUMOylase activity"/>
    <property type="evidence" value="ECO:0007669"/>
    <property type="project" value="TreeGrafter"/>
</dbReference>
<dbReference type="SUPFAM" id="SSF54001">
    <property type="entry name" value="Cysteine proteinases"/>
    <property type="match status" value="1"/>
</dbReference>
<dbReference type="Gene3D" id="3.40.395.10">
    <property type="entry name" value="Adenoviral Proteinase, Chain A"/>
    <property type="match status" value="1"/>
</dbReference>
<dbReference type="PANTHER" id="PTHR12606:SF141">
    <property type="entry name" value="GH15225P-RELATED"/>
    <property type="match status" value="1"/>
</dbReference>
<organism evidence="7 8">
    <name type="scientific">Orchesella cincta</name>
    <name type="common">Springtail</name>
    <name type="synonym">Podura cincta</name>
    <dbReference type="NCBI Taxonomy" id="48709"/>
    <lineage>
        <taxon>Eukaryota</taxon>
        <taxon>Metazoa</taxon>
        <taxon>Ecdysozoa</taxon>
        <taxon>Arthropoda</taxon>
        <taxon>Hexapoda</taxon>
        <taxon>Collembola</taxon>
        <taxon>Entomobryomorpha</taxon>
        <taxon>Entomobryoidea</taxon>
        <taxon>Orchesellidae</taxon>
        <taxon>Orchesellinae</taxon>
        <taxon>Orchesella</taxon>
    </lineage>
</organism>
<dbReference type="STRING" id="48709.A0A1D2MW70"/>
<dbReference type="OrthoDB" id="1939479at2759"/>
<reference evidence="7 8" key="1">
    <citation type="journal article" date="2016" name="Genome Biol. Evol.">
        <title>Gene Family Evolution Reflects Adaptation to Soil Environmental Stressors in the Genome of the Collembolan Orchesella cincta.</title>
        <authorList>
            <person name="Faddeeva-Vakhrusheva A."/>
            <person name="Derks M.F."/>
            <person name="Anvar S.Y."/>
            <person name="Agamennone V."/>
            <person name="Suring W."/>
            <person name="Smit S."/>
            <person name="van Straalen N.M."/>
            <person name="Roelofs D."/>
        </authorList>
    </citation>
    <scope>NUCLEOTIDE SEQUENCE [LARGE SCALE GENOMIC DNA]</scope>
    <source>
        <tissue evidence="7">Mixed pool</tissue>
    </source>
</reference>
<feature type="domain" description="Ubiquitin-like protease family profile" evidence="6">
    <location>
        <begin position="501"/>
        <end position="677"/>
    </location>
</feature>
<evidence type="ECO:0000256" key="5">
    <source>
        <dbReference type="SAM" id="MobiDB-lite"/>
    </source>
</evidence>
<dbReference type="AlphaFoldDB" id="A0A1D2MW70"/>
<dbReference type="InterPro" id="IPR003653">
    <property type="entry name" value="Peptidase_C48_C"/>
</dbReference>
<dbReference type="GO" id="GO:0016926">
    <property type="term" value="P:protein desumoylation"/>
    <property type="evidence" value="ECO:0007669"/>
    <property type="project" value="TreeGrafter"/>
</dbReference>
<keyword evidence="4" id="KW-0788">Thiol protease</keyword>
<evidence type="ECO:0000313" key="7">
    <source>
        <dbReference type="EMBL" id="ODM97309.1"/>
    </source>
</evidence>
<dbReference type="GO" id="GO:0005634">
    <property type="term" value="C:nucleus"/>
    <property type="evidence" value="ECO:0007669"/>
    <property type="project" value="TreeGrafter"/>
</dbReference>
<name>A0A1D2MW70_ORCCI</name>
<keyword evidence="8" id="KW-1185">Reference proteome</keyword>
<evidence type="ECO:0000256" key="3">
    <source>
        <dbReference type="ARBA" id="ARBA00022801"/>
    </source>
</evidence>
<comment type="caution">
    <text evidence="7">The sequence shown here is derived from an EMBL/GenBank/DDBJ whole genome shotgun (WGS) entry which is preliminary data.</text>
</comment>
<dbReference type="GO" id="GO:0006508">
    <property type="term" value="P:proteolysis"/>
    <property type="evidence" value="ECO:0007669"/>
    <property type="project" value="UniProtKB-KW"/>
</dbReference>
<feature type="compositionally biased region" description="Basic residues" evidence="5">
    <location>
        <begin position="240"/>
        <end position="265"/>
    </location>
</feature>
<keyword evidence="2 7" id="KW-0645">Protease</keyword>
<dbReference type="InterPro" id="IPR038765">
    <property type="entry name" value="Papain-like_cys_pep_sf"/>
</dbReference>